<protein>
    <recommendedName>
        <fullName evidence="4">Histidine phosphatase family protein</fullName>
    </recommendedName>
</protein>
<dbReference type="PANTHER" id="PTHR46517:SF1">
    <property type="entry name" value="FRUCTOSE-2,6-BISPHOSPHATASE TIGAR"/>
    <property type="match status" value="1"/>
</dbReference>
<dbReference type="PATRIC" id="fig|1280948.3.peg.1605"/>
<dbReference type="AlphaFoldDB" id="A0A059E1Y9"/>
<dbReference type="PANTHER" id="PTHR46517">
    <property type="entry name" value="FRUCTOSE-2,6-BISPHOSPHATASE TIGAR"/>
    <property type="match status" value="1"/>
</dbReference>
<dbReference type="EMBL" id="AWFH01000012">
    <property type="protein sequence ID" value="KCZ61696.1"/>
    <property type="molecule type" value="Genomic_DNA"/>
</dbReference>
<evidence type="ECO:0000313" key="2">
    <source>
        <dbReference type="EMBL" id="KCZ61696.1"/>
    </source>
</evidence>
<dbReference type="eggNOG" id="COG0406">
    <property type="taxonomic scope" value="Bacteria"/>
</dbReference>
<name>A0A059E1Y9_9PROT</name>
<dbReference type="Pfam" id="PF00300">
    <property type="entry name" value="His_Phos_1"/>
    <property type="match status" value="1"/>
</dbReference>
<dbReference type="GO" id="GO:0045820">
    <property type="term" value="P:negative regulation of glycolytic process"/>
    <property type="evidence" value="ECO:0007669"/>
    <property type="project" value="TreeGrafter"/>
</dbReference>
<dbReference type="Proteomes" id="UP000024547">
    <property type="component" value="Unassembled WGS sequence"/>
</dbReference>
<dbReference type="STRING" id="1280948.HY36_03880"/>
<evidence type="ECO:0000256" key="1">
    <source>
        <dbReference type="ARBA" id="ARBA00022801"/>
    </source>
</evidence>
<dbReference type="SMART" id="SM00855">
    <property type="entry name" value="PGAM"/>
    <property type="match status" value="1"/>
</dbReference>
<dbReference type="OrthoDB" id="8347407at2"/>
<gene>
    <name evidence="2" type="ORF">HY36_03880</name>
</gene>
<dbReference type="RefSeq" id="WP_035550853.1">
    <property type="nucleotide sequence ID" value="NZ_AWFH01000012.1"/>
</dbReference>
<dbReference type="CDD" id="cd07067">
    <property type="entry name" value="HP_PGM_like"/>
    <property type="match status" value="1"/>
</dbReference>
<sequence length="200" mass="21502">MARLIIVRHGNTFDKGDTVTRVGGRTDLPLSSSGLAQADALAAQFNATHFVAAFCSPLARTRQTARAIIGMRTNSPALIVLPFLTEVDYGPDENQPEDKVLARIGETALEAWERDATPPDGWLVGGDALRDGWRGLLARAAELGADDTALIVTSNGIARFLPDVVDAQPEQLDRKLKTGAWGSVEITPAGSRITEWNCRP</sequence>
<evidence type="ECO:0000313" key="3">
    <source>
        <dbReference type="Proteomes" id="UP000024547"/>
    </source>
</evidence>
<keyword evidence="1" id="KW-0378">Hydrolase</keyword>
<dbReference type="GO" id="GO:0005829">
    <property type="term" value="C:cytosol"/>
    <property type="evidence" value="ECO:0007669"/>
    <property type="project" value="TreeGrafter"/>
</dbReference>
<dbReference type="SUPFAM" id="SSF53254">
    <property type="entry name" value="Phosphoglycerate mutase-like"/>
    <property type="match status" value="1"/>
</dbReference>
<dbReference type="GO" id="GO:0043456">
    <property type="term" value="P:regulation of pentose-phosphate shunt"/>
    <property type="evidence" value="ECO:0007669"/>
    <property type="project" value="TreeGrafter"/>
</dbReference>
<dbReference type="InterPro" id="IPR013078">
    <property type="entry name" value="His_Pase_superF_clade-1"/>
</dbReference>
<dbReference type="InterPro" id="IPR051695">
    <property type="entry name" value="Phosphoglycerate_Mutase"/>
</dbReference>
<accession>A0A059E1Y9</accession>
<comment type="caution">
    <text evidence="2">The sequence shown here is derived from an EMBL/GenBank/DDBJ whole genome shotgun (WGS) entry which is preliminary data.</text>
</comment>
<dbReference type="GO" id="GO:0004331">
    <property type="term" value="F:fructose-2,6-bisphosphate 2-phosphatase activity"/>
    <property type="evidence" value="ECO:0007669"/>
    <property type="project" value="TreeGrafter"/>
</dbReference>
<dbReference type="Gene3D" id="3.40.50.1240">
    <property type="entry name" value="Phosphoglycerate mutase-like"/>
    <property type="match status" value="1"/>
</dbReference>
<dbReference type="InterPro" id="IPR029033">
    <property type="entry name" value="His_PPase_superfam"/>
</dbReference>
<reference evidence="2 3" key="1">
    <citation type="journal article" date="2014" name="Antonie Van Leeuwenhoek">
        <title>Hyphomonas beringensis sp. nov. and Hyphomonas chukchiensis sp. nov., isolated from surface seawater of the Bering Sea and Chukchi Sea.</title>
        <authorList>
            <person name="Li C."/>
            <person name="Lai Q."/>
            <person name="Li G."/>
            <person name="Dong C."/>
            <person name="Wang J."/>
            <person name="Liao Y."/>
            <person name="Shao Z."/>
        </authorList>
    </citation>
    <scope>NUCLEOTIDE SEQUENCE [LARGE SCALE GENOMIC DNA]</scope>
    <source>
        <strain evidence="2 3">22II1-22F38</strain>
    </source>
</reference>
<evidence type="ECO:0008006" key="4">
    <source>
        <dbReference type="Google" id="ProtNLM"/>
    </source>
</evidence>
<proteinExistence type="predicted"/>
<keyword evidence="3" id="KW-1185">Reference proteome</keyword>
<organism evidence="2 3">
    <name type="scientific">Hyphomonas atlantica</name>
    <dbReference type="NCBI Taxonomy" id="1280948"/>
    <lineage>
        <taxon>Bacteria</taxon>
        <taxon>Pseudomonadati</taxon>
        <taxon>Pseudomonadota</taxon>
        <taxon>Alphaproteobacteria</taxon>
        <taxon>Hyphomonadales</taxon>
        <taxon>Hyphomonadaceae</taxon>
        <taxon>Hyphomonas</taxon>
    </lineage>
</organism>